<evidence type="ECO:0000313" key="2">
    <source>
        <dbReference type="EMBL" id="SHI86635.1"/>
    </source>
</evidence>
<dbReference type="AlphaFoldDB" id="A0A1M6EM45"/>
<organism evidence="2 3">
    <name type="scientific">Dethiosulfatibacter aminovorans DSM 17477</name>
    <dbReference type="NCBI Taxonomy" id="1121476"/>
    <lineage>
        <taxon>Bacteria</taxon>
        <taxon>Bacillati</taxon>
        <taxon>Bacillota</taxon>
        <taxon>Tissierellia</taxon>
        <taxon>Dethiosulfatibacter</taxon>
    </lineage>
</organism>
<dbReference type="InterPro" id="IPR041487">
    <property type="entry name" value="HEPN/Toprim-NTD1"/>
</dbReference>
<dbReference type="EMBL" id="FQZL01000007">
    <property type="protein sequence ID" value="SHI86635.1"/>
    <property type="molecule type" value="Genomic_DNA"/>
</dbReference>
<protein>
    <recommendedName>
        <fullName evidence="1">HEPN/Toprim N-terminal domain-containing protein</fullName>
    </recommendedName>
</protein>
<name>A0A1M6EM45_9FIRM</name>
<proteinExistence type="predicted"/>
<evidence type="ECO:0000259" key="1">
    <source>
        <dbReference type="Pfam" id="PF18871"/>
    </source>
</evidence>
<gene>
    <name evidence="2" type="ORF">SAMN02745751_01248</name>
</gene>
<dbReference type="Proteomes" id="UP000184052">
    <property type="component" value="Unassembled WGS sequence"/>
</dbReference>
<dbReference type="STRING" id="1121476.SAMN02745751_01248"/>
<feature type="domain" description="HEPN/Toprim N-terminal" evidence="1">
    <location>
        <begin position="1"/>
        <end position="216"/>
    </location>
</feature>
<dbReference type="Pfam" id="PF18871">
    <property type="entry name" value="HEPN_Toprim_N"/>
    <property type="match status" value="1"/>
</dbReference>
<evidence type="ECO:0000313" key="3">
    <source>
        <dbReference type="Proteomes" id="UP000184052"/>
    </source>
</evidence>
<sequence length="421" mass="49481">MGSYCELSINGIELYANKNYFDEVILNMFSPNEIVTERIEIDGEFIDIHLLRTTVKKAKRRFEILGCSEKKLKEYFVKGVDYMKYEYDSSKIDLNKLDPIELEEFNYYKQLTFDNYNDAIKKVLSYENLDYYETGIFNKFIELETNILTKHIINKLKSGHYLNPFFWNGIYENEEHIINPMLDLYICLFNSKEQYIVEFDLTSIINGGWIEESDITNYYKNFDNTTIIMAEGKTDIKVISKSLEILYPEYKHLYSFFDFENSKSEGSASNLTRIIKAFSAAKIYNNRIIAIFDNDTAAEVEVQHLKDIRLPSNILIMKLPILDFCKLYPTIGPTGNADIDINNLAVSIELFFGDDIIKTDTKYSPILWSNYVHKLKRYQGSISNKDEVIKKMYEKLNNPNPEKQDWSKLVILWESIFKQKF</sequence>
<accession>A0A1M6EM45</accession>
<dbReference type="OrthoDB" id="5141316at2"/>
<reference evidence="2 3" key="1">
    <citation type="submission" date="2016-11" db="EMBL/GenBank/DDBJ databases">
        <authorList>
            <person name="Jaros S."/>
            <person name="Januszkiewicz K."/>
            <person name="Wedrychowicz H."/>
        </authorList>
    </citation>
    <scope>NUCLEOTIDE SEQUENCE [LARGE SCALE GENOMIC DNA]</scope>
    <source>
        <strain evidence="2 3">DSM 17477</strain>
    </source>
</reference>
<keyword evidence="3" id="KW-1185">Reference proteome</keyword>
<dbReference type="RefSeq" id="WP_073048676.1">
    <property type="nucleotide sequence ID" value="NZ_FQZL01000007.1"/>
</dbReference>